<dbReference type="Proteomes" id="UP000051643">
    <property type="component" value="Unassembled WGS sequence"/>
</dbReference>
<evidence type="ECO:0000256" key="1">
    <source>
        <dbReference type="SAM" id="Coils"/>
    </source>
</evidence>
<name>A0A0Q9ZNR5_9FLAO</name>
<evidence type="ECO:0000313" key="4">
    <source>
        <dbReference type="Proteomes" id="UP000051643"/>
    </source>
</evidence>
<evidence type="ECO:0000256" key="2">
    <source>
        <dbReference type="SAM" id="MobiDB-lite"/>
    </source>
</evidence>
<keyword evidence="1" id="KW-0175">Coiled coil</keyword>
<evidence type="ECO:0000313" key="3">
    <source>
        <dbReference type="EMBL" id="KRG30211.1"/>
    </source>
</evidence>
<proteinExistence type="predicted"/>
<feature type="coiled-coil region" evidence="1">
    <location>
        <begin position="141"/>
        <end position="190"/>
    </location>
</feature>
<keyword evidence="4" id="KW-1185">Reference proteome</keyword>
<organism evidence="3 4">
    <name type="scientific">Salegentibacter mishustinae</name>
    <dbReference type="NCBI Taxonomy" id="270918"/>
    <lineage>
        <taxon>Bacteria</taxon>
        <taxon>Pseudomonadati</taxon>
        <taxon>Bacteroidota</taxon>
        <taxon>Flavobacteriia</taxon>
        <taxon>Flavobacteriales</taxon>
        <taxon>Flavobacteriaceae</taxon>
        <taxon>Salegentibacter</taxon>
    </lineage>
</organism>
<dbReference type="EMBL" id="LKTP01000002">
    <property type="protein sequence ID" value="KRG30211.1"/>
    <property type="molecule type" value="Genomic_DNA"/>
</dbReference>
<comment type="caution">
    <text evidence="3">The sequence shown here is derived from an EMBL/GenBank/DDBJ whole genome shotgun (WGS) entry which is preliminary data.</text>
</comment>
<reference evidence="3" key="1">
    <citation type="submission" date="2015-10" db="EMBL/GenBank/DDBJ databases">
        <title>Draft genome sequence of Salegentibacter mishustinae KCTC 12263.</title>
        <authorList>
            <person name="Lin W."/>
            <person name="Zheng Q."/>
        </authorList>
    </citation>
    <scope>NUCLEOTIDE SEQUENCE [LARGE SCALE GENOMIC DNA]</scope>
    <source>
        <strain evidence="3">KCTC 12263</strain>
    </source>
</reference>
<dbReference type="AlphaFoldDB" id="A0A0Q9ZNR5"/>
<sequence>MSIFLILFFNQKRREMNFRKNNRMTLHTPNFIKKTGLVIMASGVLFACNDGNKKEDADIEFEQTMEVEEDTVSNYAYEGSAVSDYLTYIDGEDEYEEMQEEIDPETALQKFAAAVSERAQSFGMEANEELEVIGDTISNSKEDMSAQLQTAIASLEKLQENSYEELSDEVDELKAELQEIDMKADDAKDKLRSFFNKAADVMEEMDAPTEEGAMSRNPGAVDNSDYSQEPDTVEVDQ</sequence>
<dbReference type="STRING" id="270918.APR42_13580"/>
<protein>
    <submittedName>
        <fullName evidence="3">Uncharacterized protein</fullName>
    </submittedName>
</protein>
<feature type="region of interest" description="Disordered" evidence="2">
    <location>
        <begin position="204"/>
        <end position="237"/>
    </location>
</feature>
<accession>A0A0Q9ZNR5</accession>
<gene>
    <name evidence="3" type="ORF">APR42_13580</name>
</gene>